<evidence type="ECO:0000256" key="11">
    <source>
        <dbReference type="ARBA" id="ARBA00023136"/>
    </source>
</evidence>
<evidence type="ECO:0000256" key="9">
    <source>
        <dbReference type="ARBA" id="ARBA00022989"/>
    </source>
</evidence>
<dbReference type="PANTHER" id="PTHR43221">
    <property type="entry name" value="PROTEASE HTPX"/>
    <property type="match status" value="1"/>
</dbReference>
<keyword evidence="11 12" id="KW-0472">Membrane</keyword>
<dbReference type="InterPro" id="IPR050083">
    <property type="entry name" value="HtpX_protease"/>
</dbReference>
<evidence type="ECO:0000256" key="7">
    <source>
        <dbReference type="ARBA" id="ARBA00022801"/>
    </source>
</evidence>
<accession>A0A511TFJ7</accession>
<evidence type="ECO:0000313" key="14">
    <source>
        <dbReference type="EMBL" id="GEN12930.1"/>
    </source>
</evidence>
<dbReference type="Gene3D" id="3.30.2010.10">
    <property type="entry name" value="Metalloproteases ('zincins'), catalytic domain"/>
    <property type="match status" value="1"/>
</dbReference>
<protein>
    <submittedName>
        <fullName evidence="15">Zn-dependent protease with chaperone function</fullName>
    </submittedName>
</protein>
<keyword evidence="4 15" id="KW-0645">Protease</keyword>
<dbReference type="AlphaFoldDB" id="A0A511TFJ7"/>
<comment type="subcellular location">
    <subcellularLocation>
        <location evidence="2">Cell membrane</location>
        <topology evidence="2">Multi-pass membrane protein</topology>
    </subcellularLocation>
</comment>
<organism evidence="14 17">
    <name type="scientific">Myxococcus fulvus</name>
    <dbReference type="NCBI Taxonomy" id="33"/>
    <lineage>
        <taxon>Bacteria</taxon>
        <taxon>Pseudomonadati</taxon>
        <taxon>Myxococcota</taxon>
        <taxon>Myxococcia</taxon>
        <taxon>Myxococcales</taxon>
        <taxon>Cystobacterineae</taxon>
        <taxon>Myxococcaceae</taxon>
        <taxon>Myxococcus</taxon>
    </lineage>
</organism>
<sequence>MATTSSASGVLRGYVLPALLLFALPVFGLWFTGYASNWFDERIRSAISQQVMQDRELDEVQRKEVLEVYSTFSAVDACMSTDEERAGFRASFGDGCTDAMQFGWAYRGALGLVLLGLASALIALLCGLAAFISRPIQYLSFVVGWNLLRIATALQVIGQGALAVWLSYWVTAVLTQRYSVKLILAVGVMAAAAAFMVVVAIFRRPPMDFEVEAEVVEESKAPELWAHVRKLCQRLQTPPPDHLLAGIDANFFVTESDIRVGERTLKGRTLFVSLALLRLLERREAEAVLAHEMGHLLGGDTGHGKRLAPMLARFGQYLEALHEGGLTRPVYYFMLSYRGLFELSLGRSRRTSELAADRLAASVTSGRDVAHSLVKVGAYANFRDRVEAALFNRDEQHQSVAIAQRVAHGFAEYAQSEALQGDLHGSVTPHPFDSHPPLSARLENVGVKLSPDDMGQMLVEPVTSSWAEAFEDADGIEARLWGAYESRFSKAHDVALAYRYAPSNDEERAHVERYFPPMTFEAKEEGHEVRLTFAEVHCEEWAAPVHLNEVTTATTEDRMFKKYLDLVLNGTGATRGKVSICLNKLKDSEALLAAFGHYLGRHRASKEHQQSAERDAA</sequence>
<dbReference type="EMBL" id="FOIB01000013">
    <property type="protein sequence ID" value="SEU38548.1"/>
    <property type="molecule type" value="Genomic_DNA"/>
</dbReference>
<keyword evidence="3" id="KW-1003">Cell membrane</keyword>
<dbReference type="Proteomes" id="UP000321514">
    <property type="component" value="Unassembled WGS sequence"/>
</dbReference>
<dbReference type="Proteomes" id="UP000183760">
    <property type="component" value="Unassembled WGS sequence"/>
</dbReference>
<evidence type="ECO:0000256" key="10">
    <source>
        <dbReference type="ARBA" id="ARBA00023049"/>
    </source>
</evidence>
<keyword evidence="7" id="KW-0378">Hydrolase</keyword>
<evidence type="ECO:0000256" key="12">
    <source>
        <dbReference type="SAM" id="Phobius"/>
    </source>
</evidence>
<feature type="transmembrane region" description="Helical" evidence="12">
    <location>
        <begin position="109"/>
        <end position="132"/>
    </location>
</feature>
<feature type="domain" description="Peptidase M48" evidence="13">
    <location>
        <begin position="265"/>
        <end position="445"/>
    </location>
</feature>
<keyword evidence="8" id="KW-0862">Zinc</keyword>
<dbReference type="PANTHER" id="PTHR43221:SF1">
    <property type="entry name" value="PROTEASE HTPX"/>
    <property type="match status" value="1"/>
</dbReference>
<evidence type="ECO:0000313" key="17">
    <source>
        <dbReference type="Proteomes" id="UP000321514"/>
    </source>
</evidence>
<feature type="transmembrane region" description="Helical" evidence="12">
    <location>
        <begin position="152"/>
        <end position="170"/>
    </location>
</feature>
<evidence type="ECO:0000256" key="5">
    <source>
        <dbReference type="ARBA" id="ARBA00022692"/>
    </source>
</evidence>
<evidence type="ECO:0000256" key="1">
    <source>
        <dbReference type="ARBA" id="ARBA00001947"/>
    </source>
</evidence>
<feature type="transmembrane region" description="Helical" evidence="12">
    <location>
        <begin position="14"/>
        <end position="35"/>
    </location>
</feature>
<dbReference type="STRING" id="1334629.MFUL124B02_10260"/>
<evidence type="ECO:0000313" key="15">
    <source>
        <dbReference type="EMBL" id="SEU38548.1"/>
    </source>
</evidence>
<proteinExistence type="predicted"/>
<evidence type="ECO:0000313" key="16">
    <source>
        <dbReference type="Proteomes" id="UP000183760"/>
    </source>
</evidence>
<name>A0A511TFJ7_MYXFU</name>
<evidence type="ECO:0000256" key="2">
    <source>
        <dbReference type="ARBA" id="ARBA00004651"/>
    </source>
</evidence>
<dbReference type="InterPro" id="IPR001915">
    <property type="entry name" value="Peptidase_M48"/>
</dbReference>
<dbReference type="GO" id="GO:0046872">
    <property type="term" value="F:metal ion binding"/>
    <property type="evidence" value="ECO:0007669"/>
    <property type="project" value="UniProtKB-KW"/>
</dbReference>
<keyword evidence="9 12" id="KW-1133">Transmembrane helix</keyword>
<gene>
    <name evidence="14" type="ORF">MFU01_79670</name>
    <name evidence="15" type="ORF">SAMN05443572_113106</name>
</gene>
<dbReference type="GO" id="GO:0005886">
    <property type="term" value="C:plasma membrane"/>
    <property type="evidence" value="ECO:0007669"/>
    <property type="project" value="UniProtKB-SubCell"/>
</dbReference>
<dbReference type="CDD" id="cd07328">
    <property type="entry name" value="M48_Ste24p_like"/>
    <property type="match status" value="1"/>
</dbReference>
<keyword evidence="6" id="KW-0479">Metal-binding</keyword>
<keyword evidence="10" id="KW-0482">Metalloprotease</keyword>
<dbReference type="OrthoDB" id="5295941at2"/>
<evidence type="ECO:0000256" key="8">
    <source>
        <dbReference type="ARBA" id="ARBA00022833"/>
    </source>
</evidence>
<reference evidence="15 16" key="1">
    <citation type="submission" date="2016-10" db="EMBL/GenBank/DDBJ databases">
        <authorList>
            <person name="Varghese N."/>
            <person name="Submissions S."/>
        </authorList>
    </citation>
    <scope>NUCLEOTIDE SEQUENCE [LARGE SCALE GENOMIC DNA]</scope>
    <source>
        <strain evidence="15 16">DSM 16525</strain>
    </source>
</reference>
<keyword evidence="5 12" id="KW-0812">Transmembrane</keyword>
<dbReference type="GO" id="GO:0004222">
    <property type="term" value="F:metalloendopeptidase activity"/>
    <property type="evidence" value="ECO:0007669"/>
    <property type="project" value="InterPro"/>
</dbReference>
<comment type="cofactor">
    <cofactor evidence="1">
        <name>Zn(2+)</name>
        <dbReference type="ChEBI" id="CHEBI:29105"/>
    </cofactor>
</comment>
<dbReference type="EMBL" id="BJXR01000072">
    <property type="protein sequence ID" value="GEN12930.1"/>
    <property type="molecule type" value="Genomic_DNA"/>
</dbReference>
<dbReference type="GO" id="GO:0006508">
    <property type="term" value="P:proteolysis"/>
    <property type="evidence" value="ECO:0007669"/>
    <property type="project" value="UniProtKB-KW"/>
</dbReference>
<comment type="caution">
    <text evidence="14">The sequence shown here is derived from an EMBL/GenBank/DDBJ whole genome shotgun (WGS) entry which is preliminary data.</text>
</comment>
<dbReference type="RefSeq" id="WP_074958378.1">
    <property type="nucleotide sequence ID" value="NZ_BJXR01000072.1"/>
</dbReference>
<evidence type="ECO:0000259" key="13">
    <source>
        <dbReference type="Pfam" id="PF01435"/>
    </source>
</evidence>
<evidence type="ECO:0000256" key="4">
    <source>
        <dbReference type="ARBA" id="ARBA00022670"/>
    </source>
</evidence>
<evidence type="ECO:0000256" key="6">
    <source>
        <dbReference type="ARBA" id="ARBA00022723"/>
    </source>
</evidence>
<keyword evidence="16" id="KW-1185">Reference proteome</keyword>
<evidence type="ECO:0000256" key="3">
    <source>
        <dbReference type="ARBA" id="ARBA00022475"/>
    </source>
</evidence>
<feature type="transmembrane region" description="Helical" evidence="12">
    <location>
        <begin position="182"/>
        <end position="202"/>
    </location>
</feature>
<reference evidence="14 17" key="2">
    <citation type="submission" date="2019-07" db="EMBL/GenBank/DDBJ databases">
        <title>Whole genome shotgun sequence of Myxococcus fulvus NBRC 100333.</title>
        <authorList>
            <person name="Hosoyama A."/>
            <person name="Uohara A."/>
            <person name="Ohji S."/>
            <person name="Ichikawa N."/>
        </authorList>
    </citation>
    <scope>NUCLEOTIDE SEQUENCE [LARGE SCALE GENOMIC DNA]</scope>
    <source>
        <strain evidence="14 17">NBRC 100333</strain>
    </source>
</reference>
<dbReference type="Pfam" id="PF01435">
    <property type="entry name" value="Peptidase_M48"/>
    <property type="match status" value="1"/>
</dbReference>